<protein>
    <submittedName>
        <fullName evidence="1">Uncharacterized protein</fullName>
    </submittedName>
</protein>
<dbReference type="AlphaFoldDB" id="A0A3B4U042"/>
<sequence>LMTVLILFSGFSSTSELIQVLTLLRTSPPSLAVLSFAQSSCSSPPLTLHFLPRCGLSGASRCSDQASGLIKRVPEGLLFCSCTAFIQDLCLSNLTSSDS</sequence>
<dbReference type="Proteomes" id="UP000261420">
    <property type="component" value="Unplaced"/>
</dbReference>
<reference evidence="1" key="1">
    <citation type="submission" date="2025-08" db="UniProtKB">
        <authorList>
            <consortium name="Ensembl"/>
        </authorList>
    </citation>
    <scope>IDENTIFICATION</scope>
</reference>
<accession>A0A3B4U042</accession>
<organism evidence="1 2">
    <name type="scientific">Seriola dumerili</name>
    <name type="common">Greater amberjack</name>
    <name type="synonym">Caranx dumerili</name>
    <dbReference type="NCBI Taxonomy" id="41447"/>
    <lineage>
        <taxon>Eukaryota</taxon>
        <taxon>Metazoa</taxon>
        <taxon>Chordata</taxon>
        <taxon>Craniata</taxon>
        <taxon>Vertebrata</taxon>
        <taxon>Euteleostomi</taxon>
        <taxon>Actinopterygii</taxon>
        <taxon>Neopterygii</taxon>
        <taxon>Teleostei</taxon>
        <taxon>Neoteleostei</taxon>
        <taxon>Acanthomorphata</taxon>
        <taxon>Carangaria</taxon>
        <taxon>Carangiformes</taxon>
        <taxon>Carangidae</taxon>
        <taxon>Seriola</taxon>
    </lineage>
</organism>
<proteinExistence type="predicted"/>
<dbReference type="Ensembl" id="ENSSDUT00000011909.1">
    <property type="protein sequence ID" value="ENSSDUP00000011692.1"/>
    <property type="gene ID" value="ENSSDUG00000008526.1"/>
</dbReference>
<evidence type="ECO:0000313" key="1">
    <source>
        <dbReference type="Ensembl" id="ENSSDUP00000011692.1"/>
    </source>
</evidence>
<keyword evidence="2" id="KW-1185">Reference proteome</keyword>
<evidence type="ECO:0000313" key="2">
    <source>
        <dbReference type="Proteomes" id="UP000261420"/>
    </source>
</evidence>
<reference evidence="1" key="2">
    <citation type="submission" date="2025-09" db="UniProtKB">
        <authorList>
            <consortium name="Ensembl"/>
        </authorList>
    </citation>
    <scope>IDENTIFICATION</scope>
</reference>
<name>A0A3B4U042_SERDU</name>